<organism evidence="2 3">
    <name type="scientific">Bordetella genomosp. 8</name>
    <dbReference type="NCBI Taxonomy" id="1416806"/>
    <lineage>
        <taxon>Bacteria</taxon>
        <taxon>Pseudomonadati</taxon>
        <taxon>Pseudomonadota</taxon>
        <taxon>Betaproteobacteria</taxon>
        <taxon>Burkholderiales</taxon>
        <taxon>Alcaligenaceae</taxon>
        <taxon>Bordetella</taxon>
    </lineage>
</organism>
<dbReference type="KEGG" id="bgv:CAL12_02995"/>
<dbReference type="InterPro" id="IPR036709">
    <property type="entry name" value="Autotransporte_beta_dom_sf"/>
</dbReference>
<evidence type="ECO:0000313" key="3">
    <source>
        <dbReference type="Proteomes" id="UP000194151"/>
    </source>
</evidence>
<dbReference type="AlphaFoldDB" id="A0A1W6YFR5"/>
<dbReference type="SMART" id="SM00869">
    <property type="entry name" value="Autotransporter"/>
    <property type="match status" value="1"/>
</dbReference>
<dbReference type="InterPro" id="IPR005546">
    <property type="entry name" value="Autotransporte_beta"/>
</dbReference>
<dbReference type="SUPFAM" id="SSF51126">
    <property type="entry name" value="Pectin lyase-like"/>
    <property type="match status" value="1"/>
</dbReference>
<accession>A0A1W6YFR5</accession>
<keyword evidence="3" id="KW-1185">Reference proteome</keyword>
<gene>
    <name evidence="2" type="ORF">CAL12_02995</name>
</gene>
<dbReference type="Gene3D" id="2.160.20.20">
    <property type="match status" value="1"/>
</dbReference>
<dbReference type="GO" id="GO:0019867">
    <property type="term" value="C:outer membrane"/>
    <property type="evidence" value="ECO:0007669"/>
    <property type="project" value="InterPro"/>
</dbReference>
<dbReference type="PROSITE" id="PS51208">
    <property type="entry name" value="AUTOTRANSPORTER"/>
    <property type="match status" value="1"/>
</dbReference>
<feature type="domain" description="Autotransporter" evidence="1">
    <location>
        <begin position="938"/>
        <end position="1215"/>
    </location>
</feature>
<dbReference type="InterPro" id="IPR006315">
    <property type="entry name" value="OM_autotransptr_brl_dom"/>
</dbReference>
<evidence type="ECO:0000313" key="2">
    <source>
        <dbReference type="EMBL" id="ARP79891.1"/>
    </source>
</evidence>
<protein>
    <recommendedName>
        <fullName evidence="1">Autotransporter domain-containing protein</fullName>
    </recommendedName>
</protein>
<dbReference type="NCBIfam" id="TIGR01414">
    <property type="entry name" value="autotrans_barl"/>
    <property type="match status" value="1"/>
</dbReference>
<dbReference type="SUPFAM" id="SSF103515">
    <property type="entry name" value="Autotransporter"/>
    <property type="match status" value="1"/>
</dbReference>
<dbReference type="Pfam" id="PF03797">
    <property type="entry name" value="Autotransporter"/>
    <property type="match status" value="1"/>
</dbReference>
<sequence>MLRVGEPRQCTACLDRPSHGGWSPSGVPPVEAVVARAPQGRNQVTCDTLAFPSGIEVASCNINCHAKIIIVVRDKLGNNLRALPYRFHNPGKSAMCLSLANAVLVKSVVRDVPDKVRALPPYRLRASVLALAMAMSATAWAGNGGAGSAVVVASQPYAGAGGTNGDAAQANGQAASVVNGTGRKGGGGGATDITTGYGGSGGLAVINNDPTVFAPGATGSAGAAGVSTVSGSVSGARGANAAALPSGLNNGAGGGGGGVGVTTSVDLVVGAGASVTGGAGGDSSQSGNSSGGGGGGGAGLFSSANAVVESGATITGGHGGTTRLFGGGGGGGVAAVLGGAGTLVNAGVLTGGTGGNAASTSGSAGQGGSGGEGVWISNGGTLVNAAQGVIAGGAAAAITTSNVALPKPIGGAGVVGNNATVVNAGTITAGTGADAVRFVGGVNSLELQAGSTITGNVVAFSNADSLRLGGDTDAAFDVSAIGTIAQYRGFGQFEKTGASDWTLTGTSTSAMSWTVRQGTLGVDGAVSNSAFTVNRGATLAVSGSLANSSMSVSGASVEVAAGGSVNDSRLTLASGSTLAVAGTVDGAAIGAASSAIDVLAGGTVANSSLTVDAASTLLVAGTLANSPVALNGGALTVAGTLANSPVALNGGVATVAGTLANSPMRLDGGTATINGSAYASSFTVGNGGVLTVNGDAGTSAVTVDKGTLRGAGTVGATTLRAGAVVAPGNSIGTLTVNGPYVQQAGATYQAEVDPTLPVSDRIAVNGTATIQNGAVLNVTKTSPAPYVVGTRYTVLTATDGVNGAFTVTGDTGLSAFLALNGTYDPRNAYLEVKQTRPIGDVATTPNQAATASGLDSLGPGAPAAVPVVNQQTDAAARTALDQLSGEIHASVQSAMLESSHFTRDAVNERLGDAFTCTADPAADPRAVAPARASGATACGGSRPMGWARFYGNWGHADGDSDAARLNRSVGGFFIGADMPVAGNWRAGVLAGYSHGSYRVNGSTATADSDDYHLGVYGGTQWGALGLRTGATYTWHDISADRRLAVPGFSDRLSSNYNAGTAQVFGELGYKVPLGSRADVEPFLNLAYVNQHAEAFDERGGADALHVASQDMNTGLSTLGLRGTTRFSFNGTEFLLKGMVGWRYAVGDIRPVATESFQGGASFDISGVPIARSQAVVDVGVGVHITRNATISVSYNGQYSSRNTDQGVLGALNVAF</sequence>
<proteinExistence type="predicted"/>
<dbReference type="EMBL" id="CP021108">
    <property type="protein sequence ID" value="ARP79891.1"/>
    <property type="molecule type" value="Genomic_DNA"/>
</dbReference>
<name>A0A1W6YFR5_9BORD</name>
<dbReference type="Proteomes" id="UP000194151">
    <property type="component" value="Chromosome"/>
</dbReference>
<reference evidence="2 3" key="1">
    <citation type="submission" date="2017-05" db="EMBL/GenBank/DDBJ databases">
        <title>Complete and WGS of Bordetella genogroups.</title>
        <authorList>
            <person name="Spilker T."/>
            <person name="LiPuma J."/>
        </authorList>
    </citation>
    <scope>NUCLEOTIDE SEQUENCE [LARGE SCALE GENOMIC DNA]</scope>
    <source>
        <strain evidence="2 3">AU19157</strain>
    </source>
</reference>
<evidence type="ECO:0000259" key="1">
    <source>
        <dbReference type="PROSITE" id="PS51208"/>
    </source>
</evidence>
<dbReference type="Gene3D" id="2.40.128.130">
    <property type="entry name" value="Autotransporter beta-domain"/>
    <property type="match status" value="1"/>
</dbReference>
<dbReference type="InterPro" id="IPR012332">
    <property type="entry name" value="Autotransporter_pectin_lyase_C"/>
</dbReference>
<dbReference type="STRING" id="1416806.CAL12_02995"/>
<dbReference type="InterPro" id="IPR011050">
    <property type="entry name" value="Pectin_lyase_fold/virulence"/>
</dbReference>